<comment type="caution">
    <text evidence="2">The sequence shown here is derived from an EMBL/GenBank/DDBJ whole genome shotgun (WGS) entry which is preliminary data.</text>
</comment>
<keyword evidence="1" id="KW-0472">Membrane</keyword>
<gene>
    <name evidence="2" type="ORF">D4739_06380</name>
</gene>
<evidence type="ECO:0000256" key="1">
    <source>
        <dbReference type="SAM" id="Phobius"/>
    </source>
</evidence>
<dbReference type="EMBL" id="QYRP01000002">
    <property type="protein sequence ID" value="RJS47805.1"/>
    <property type="molecule type" value="Genomic_DNA"/>
</dbReference>
<organism evidence="2 3">
    <name type="scientific">Nocardioides cavernaquae</name>
    <dbReference type="NCBI Taxonomy" id="2321396"/>
    <lineage>
        <taxon>Bacteria</taxon>
        <taxon>Bacillati</taxon>
        <taxon>Actinomycetota</taxon>
        <taxon>Actinomycetes</taxon>
        <taxon>Propionibacteriales</taxon>
        <taxon>Nocardioidaceae</taxon>
        <taxon>Nocardioides</taxon>
    </lineage>
</organism>
<dbReference type="Proteomes" id="UP000276542">
    <property type="component" value="Unassembled WGS sequence"/>
</dbReference>
<proteinExistence type="predicted"/>
<feature type="transmembrane region" description="Helical" evidence="1">
    <location>
        <begin position="24"/>
        <end position="42"/>
    </location>
</feature>
<dbReference type="AlphaFoldDB" id="A0A3A5HE62"/>
<sequence length="127" mass="13593">MIGGLLLVLVTVLVATLRVSPDLIVVMALVIIVLVFVSGAMVSRGAYVVRLSADGYRVRFVRGAGVKQARWSDVADAVTTEVAGSPCVVLRLKDGRSTTIPVEVMAGDREEFVRELRTHLGRGGTSR</sequence>
<accession>A0A3A5HE62</accession>
<keyword evidence="3" id="KW-1185">Reference proteome</keyword>
<keyword evidence="1" id="KW-0812">Transmembrane</keyword>
<protein>
    <recommendedName>
        <fullName evidence="4">PH domain-containing protein</fullName>
    </recommendedName>
</protein>
<dbReference type="OrthoDB" id="3777848at2"/>
<evidence type="ECO:0000313" key="3">
    <source>
        <dbReference type="Proteomes" id="UP000276542"/>
    </source>
</evidence>
<name>A0A3A5HE62_9ACTN</name>
<keyword evidence="1" id="KW-1133">Transmembrane helix</keyword>
<evidence type="ECO:0008006" key="4">
    <source>
        <dbReference type="Google" id="ProtNLM"/>
    </source>
</evidence>
<reference evidence="3" key="1">
    <citation type="submission" date="2018-09" db="EMBL/GenBank/DDBJ databases">
        <authorList>
            <person name="Zhu H."/>
        </authorList>
    </citation>
    <scope>NUCLEOTIDE SEQUENCE [LARGE SCALE GENOMIC DNA]</scope>
    <source>
        <strain evidence="3">K1W22B-1</strain>
    </source>
</reference>
<evidence type="ECO:0000313" key="2">
    <source>
        <dbReference type="EMBL" id="RJS47805.1"/>
    </source>
</evidence>